<dbReference type="InterPro" id="IPR050494">
    <property type="entry name" value="Ser_Thr_dual-spec_kinase"/>
</dbReference>
<dbReference type="InterPro" id="IPR000719">
    <property type="entry name" value="Prot_kinase_dom"/>
</dbReference>
<feature type="compositionally biased region" description="Basic and acidic residues" evidence="6">
    <location>
        <begin position="526"/>
        <end position="555"/>
    </location>
</feature>
<dbReference type="SUPFAM" id="SSF56112">
    <property type="entry name" value="Protein kinase-like (PK-like)"/>
    <property type="match status" value="1"/>
</dbReference>
<dbReference type="Proteomes" id="UP001150062">
    <property type="component" value="Unassembled WGS sequence"/>
</dbReference>
<feature type="compositionally biased region" description="Basic residues" evidence="6">
    <location>
        <begin position="719"/>
        <end position="731"/>
    </location>
</feature>
<dbReference type="PROSITE" id="PS50011">
    <property type="entry name" value="PROTEIN_KINASE_DOM"/>
    <property type="match status" value="1"/>
</dbReference>
<dbReference type="PANTHER" id="PTHR24058">
    <property type="entry name" value="DUAL SPECIFICITY PROTEIN KINASE"/>
    <property type="match status" value="1"/>
</dbReference>
<dbReference type="EMBL" id="JAOAOG010000036">
    <property type="protein sequence ID" value="KAJ6252952.1"/>
    <property type="molecule type" value="Genomic_DNA"/>
</dbReference>
<evidence type="ECO:0000259" key="7">
    <source>
        <dbReference type="PROSITE" id="PS50011"/>
    </source>
</evidence>
<organism evidence="8 9">
    <name type="scientific">Anaeramoeba flamelloides</name>
    <dbReference type="NCBI Taxonomy" id="1746091"/>
    <lineage>
        <taxon>Eukaryota</taxon>
        <taxon>Metamonada</taxon>
        <taxon>Anaeramoebidae</taxon>
        <taxon>Anaeramoeba</taxon>
    </lineage>
</organism>
<keyword evidence="9" id="KW-1185">Reference proteome</keyword>
<dbReference type="PROSITE" id="PS00108">
    <property type="entry name" value="PROTEIN_KINASE_ST"/>
    <property type="match status" value="1"/>
</dbReference>
<dbReference type="InterPro" id="IPR011009">
    <property type="entry name" value="Kinase-like_dom_sf"/>
</dbReference>
<keyword evidence="8" id="KW-0238">DNA-binding</keyword>
<evidence type="ECO:0000256" key="5">
    <source>
        <dbReference type="ARBA" id="ARBA00022840"/>
    </source>
</evidence>
<evidence type="ECO:0000256" key="3">
    <source>
        <dbReference type="ARBA" id="ARBA00022741"/>
    </source>
</evidence>
<keyword evidence="1" id="KW-0723">Serine/threonine-protein kinase</keyword>
<dbReference type="Gene3D" id="3.30.200.20">
    <property type="entry name" value="Phosphorylase Kinase, domain 1"/>
    <property type="match status" value="1"/>
</dbReference>
<sequence>MENENQNKTKLFTERFFSKKTIIKKEKKQQKIQNKFIEKEKTLLKKVTKDLLITYKKCNDQFNYETTSNPRRALTKNKIPFSNNSQDNSEGELIVYVNDTLGSNINKYFVLGSLGSGTFGQVFNCKNIQTKEEIGIKIIKNLPAYFNQALKKSGNIKSIVGFEDYFLHKNHLCLVFEILSVNLFELIRMNHYRGLPMKLVLSLANDIIRALILLYDNGIIHCDLKPENILLENPYSINVKIIDFGSACFIHKTRYSYIQSRYYRSPEVLLRLPYTEAIDMWSFGCIIAELFIGLPLFPGSKEEQKEQKEPKEPKEPKESKEPKEPKNIPKRMLENGRVTKRYYDFIDDQYILKTREQYSIENRISFEKPRKIFNYTTLKEIILNCQLKKNVTKEEFEKDQQRKLILVDLLEGLLQIDPEVRWNAKETFQHPFFTGKPFKDKFIPKRDRKRKNYSPDSFESKSIIREIEKKLVEKCGFAFSSINQIKSGMTQLSVENISDQNIEIKIENNDENENVNVNLNVNENEVENKNQNENEKQKEKEKKNTNENGGEDKNVDNNTNDNNENKNNSKEQIIDELEEFDELFGENNSNNTLLTSTMINTSNNEQTKEQSEKILQEFLKKRSLKEKTSANYFNNKNHFKINNNKYKNKKKKKRKTKYGKIRATKRKTIKIKKKFNDKEKRSKSFSTNKKKTKFKINGKKVAKVNQDLYNRSVSMGKVHSNKKNQKKKKKN</sequence>
<evidence type="ECO:0000256" key="6">
    <source>
        <dbReference type="SAM" id="MobiDB-lite"/>
    </source>
</evidence>
<keyword evidence="3" id="KW-0547">Nucleotide-binding</keyword>
<protein>
    <submittedName>
        <fullName evidence="8">Homeodomain interacting protein kinase</fullName>
    </submittedName>
</protein>
<accession>A0ABQ8Z7U8</accession>
<feature type="region of interest" description="Disordered" evidence="6">
    <location>
        <begin position="675"/>
        <end position="731"/>
    </location>
</feature>
<reference evidence="8" key="1">
    <citation type="submission" date="2022-08" db="EMBL/GenBank/DDBJ databases">
        <title>Novel sulfate-reducing endosymbionts in the free-living metamonad Anaeramoeba.</title>
        <authorList>
            <person name="Jerlstrom-Hultqvist J."/>
            <person name="Cepicka I."/>
            <person name="Gallot-Lavallee L."/>
            <person name="Salas-Leiva D."/>
            <person name="Curtis B.A."/>
            <person name="Zahonova K."/>
            <person name="Pipaliya S."/>
            <person name="Dacks J."/>
            <person name="Roger A.J."/>
        </authorList>
    </citation>
    <scope>NUCLEOTIDE SEQUENCE</scope>
    <source>
        <strain evidence="8">Schooner1</strain>
    </source>
</reference>
<keyword evidence="2" id="KW-0808">Transferase</keyword>
<dbReference type="InterPro" id="IPR008271">
    <property type="entry name" value="Ser/Thr_kinase_AS"/>
</dbReference>
<dbReference type="SMART" id="SM00220">
    <property type="entry name" value="S_TKc"/>
    <property type="match status" value="1"/>
</dbReference>
<feature type="region of interest" description="Disordered" evidence="6">
    <location>
        <begin position="302"/>
        <end position="331"/>
    </location>
</feature>
<feature type="domain" description="Protein kinase" evidence="7">
    <location>
        <begin position="108"/>
        <end position="433"/>
    </location>
</feature>
<evidence type="ECO:0000256" key="1">
    <source>
        <dbReference type="ARBA" id="ARBA00022527"/>
    </source>
</evidence>
<feature type="compositionally biased region" description="Basic residues" evidence="6">
    <location>
        <begin position="688"/>
        <end position="702"/>
    </location>
</feature>
<evidence type="ECO:0000313" key="9">
    <source>
        <dbReference type="Proteomes" id="UP001150062"/>
    </source>
</evidence>
<name>A0ABQ8Z7U8_9EUKA</name>
<comment type="caution">
    <text evidence="8">The sequence shown here is derived from an EMBL/GenBank/DDBJ whole genome shotgun (WGS) entry which is preliminary data.</text>
</comment>
<keyword evidence="4 8" id="KW-0418">Kinase</keyword>
<evidence type="ECO:0000256" key="4">
    <source>
        <dbReference type="ARBA" id="ARBA00022777"/>
    </source>
</evidence>
<evidence type="ECO:0000313" key="8">
    <source>
        <dbReference type="EMBL" id="KAJ6252952.1"/>
    </source>
</evidence>
<evidence type="ECO:0000256" key="2">
    <source>
        <dbReference type="ARBA" id="ARBA00022679"/>
    </source>
</evidence>
<keyword evidence="8" id="KW-0371">Homeobox</keyword>
<gene>
    <name evidence="8" type="ORF">M0813_13656</name>
</gene>
<proteinExistence type="predicted"/>
<dbReference type="Pfam" id="PF00069">
    <property type="entry name" value="Pkinase"/>
    <property type="match status" value="1"/>
</dbReference>
<dbReference type="GO" id="GO:0016301">
    <property type="term" value="F:kinase activity"/>
    <property type="evidence" value="ECO:0007669"/>
    <property type="project" value="UniProtKB-KW"/>
</dbReference>
<feature type="region of interest" description="Disordered" evidence="6">
    <location>
        <begin position="523"/>
        <end position="569"/>
    </location>
</feature>
<dbReference type="GO" id="GO:0003677">
    <property type="term" value="F:DNA binding"/>
    <property type="evidence" value="ECO:0007669"/>
    <property type="project" value="UniProtKB-KW"/>
</dbReference>
<keyword evidence="5" id="KW-0067">ATP-binding</keyword>
<dbReference type="PANTHER" id="PTHR24058:SF17">
    <property type="entry name" value="HOMEODOMAIN INTERACTING PROTEIN KINASE, ISOFORM D"/>
    <property type="match status" value="1"/>
</dbReference>
<dbReference type="Gene3D" id="1.10.510.10">
    <property type="entry name" value="Transferase(Phosphotransferase) domain 1"/>
    <property type="match status" value="1"/>
</dbReference>